<comment type="caution">
    <text evidence="1">The sequence shown here is derived from an EMBL/GenBank/DDBJ whole genome shotgun (WGS) entry which is preliminary data.</text>
</comment>
<sequence>MHKPASNASYSDSLFEASQLNLTAHMKSCHDEILSTNPTLELFLLDAWRVYLGEEVCYDLPLDQLPRSEGACLPGYVSSDPGIPLDSNTEPTASREAARYRVSVSPGIRAVMVGSSVRNILRSWNAARASSVHSNTLFLLHSTKTLNNGSCFSDARDRNRLRAASFPLRLCISLRILGGFMDKTA</sequence>
<accession>A0ABQ5EVG1</accession>
<name>A0ABQ5EVG1_9ASTR</name>
<organism evidence="1 2">
    <name type="scientific">Tanacetum coccineum</name>
    <dbReference type="NCBI Taxonomy" id="301880"/>
    <lineage>
        <taxon>Eukaryota</taxon>
        <taxon>Viridiplantae</taxon>
        <taxon>Streptophyta</taxon>
        <taxon>Embryophyta</taxon>
        <taxon>Tracheophyta</taxon>
        <taxon>Spermatophyta</taxon>
        <taxon>Magnoliopsida</taxon>
        <taxon>eudicotyledons</taxon>
        <taxon>Gunneridae</taxon>
        <taxon>Pentapetalae</taxon>
        <taxon>asterids</taxon>
        <taxon>campanulids</taxon>
        <taxon>Asterales</taxon>
        <taxon>Asteraceae</taxon>
        <taxon>Asteroideae</taxon>
        <taxon>Anthemideae</taxon>
        <taxon>Anthemidinae</taxon>
        <taxon>Tanacetum</taxon>
    </lineage>
</organism>
<dbReference type="EMBL" id="BQNB010016703">
    <property type="protein sequence ID" value="GJT54789.1"/>
    <property type="molecule type" value="Genomic_DNA"/>
</dbReference>
<proteinExistence type="predicted"/>
<gene>
    <name evidence="1" type="ORF">Tco_0989843</name>
</gene>
<reference evidence="1" key="1">
    <citation type="journal article" date="2022" name="Int. J. Mol. Sci.">
        <title>Draft Genome of Tanacetum Coccineum: Genomic Comparison of Closely Related Tanacetum-Family Plants.</title>
        <authorList>
            <person name="Yamashiro T."/>
            <person name="Shiraishi A."/>
            <person name="Nakayama K."/>
            <person name="Satake H."/>
        </authorList>
    </citation>
    <scope>NUCLEOTIDE SEQUENCE</scope>
</reference>
<keyword evidence="2" id="KW-1185">Reference proteome</keyword>
<evidence type="ECO:0000313" key="2">
    <source>
        <dbReference type="Proteomes" id="UP001151760"/>
    </source>
</evidence>
<evidence type="ECO:0000313" key="1">
    <source>
        <dbReference type="EMBL" id="GJT54789.1"/>
    </source>
</evidence>
<dbReference type="Proteomes" id="UP001151760">
    <property type="component" value="Unassembled WGS sequence"/>
</dbReference>
<protein>
    <submittedName>
        <fullName evidence="1">Uncharacterized protein</fullName>
    </submittedName>
</protein>
<reference evidence="1" key="2">
    <citation type="submission" date="2022-01" db="EMBL/GenBank/DDBJ databases">
        <authorList>
            <person name="Yamashiro T."/>
            <person name="Shiraishi A."/>
            <person name="Satake H."/>
            <person name="Nakayama K."/>
        </authorList>
    </citation>
    <scope>NUCLEOTIDE SEQUENCE</scope>
</reference>